<dbReference type="Pfam" id="PF00076">
    <property type="entry name" value="RRM_1"/>
    <property type="match status" value="3"/>
</dbReference>
<accession>A0A9P4I5G7</accession>
<feature type="compositionally biased region" description="Low complexity" evidence="4">
    <location>
        <begin position="1"/>
        <end position="30"/>
    </location>
</feature>
<evidence type="ECO:0000259" key="5">
    <source>
        <dbReference type="PROSITE" id="PS50102"/>
    </source>
</evidence>
<dbReference type="EMBL" id="ML978711">
    <property type="protein sequence ID" value="KAF2092161.1"/>
    <property type="molecule type" value="Genomic_DNA"/>
</dbReference>
<dbReference type="InterPro" id="IPR034397">
    <property type="entry name" value="Prp24_RRM1"/>
</dbReference>
<feature type="domain" description="RRM" evidence="5">
    <location>
        <begin position="990"/>
        <end position="1067"/>
    </location>
</feature>
<dbReference type="AlphaFoldDB" id="A0A9P4I5G7"/>
<dbReference type="InterPro" id="IPR031766">
    <property type="entry name" value="RRM_occluded"/>
</dbReference>
<dbReference type="Pfam" id="PF16842">
    <property type="entry name" value="RRM_occluded"/>
    <property type="match status" value="1"/>
</dbReference>
<evidence type="ECO:0000256" key="2">
    <source>
        <dbReference type="ARBA" id="ARBA00022884"/>
    </source>
</evidence>
<evidence type="ECO:0000256" key="4">
    <source>
        <dbReference type="SAM" id="MobiDB-lite"/>
    </source>
</evidence>
<feature type="compositionally biased region" description="Basic residues" evidence="4">
    <location>
        <begin position="31"/>
        <end position="40"/>
    </location>
</feature>
<dbReference type="CDD" id="cd00590">
    <property type="entry name" value="RRM_SF"/>
    <property type="match status" value="1"/>
</dbReference>
<feature type="compositionally biased region" description="Basic and acidic residues" evidence="4">
    <location>
        <begin position="1260"/>
        <end position="1280"/>
    </location>
</feature>
<dbReference type="SMART" id="SM00360">
    <property type="entry name" value="RRM"/>
    <property type="match status" value="4"/>
</dbReference>
<keyword evidence="2 3" id="KW-0694">RNA-binding</keyword>
<evidence type="ECO:0000313" key="6">
    <source>
        <dbReference type="EMBL" id="KAF2092161.1"/>
    </source>
</evidence>
<dbReference type="CDD" id="cd12296">
    <property type="entry name" value="RRM1_Prp24"/>
    <property type="match status" value="1"/>
</dbReference>
<feature type="compositionally biased region" description="Basic and acidic residues" evidence="4">
    <location>
        <begin position="1230"/>
        <end position="1245"/>
    </location>
</feature>
<feature type="compositionally biased region" description="Polar residues" evidence="4">
    <location>
        <begin position="42"/>
        <end position="57"/>
    </location>
</feature>
<organism evidence="6 7">
    <name type="scientific">Saccharata proteae CBS 121410</name>
    <dbReference type="NCBI Taxonomy" id="1314787"/>
    <lineage>
        <taxon>Eukaryota</taxon>
        <taxon>Fungi</taxon>
        <taxon>Dikarya</taxon>
        <taxon>Ascomycota</taxon>
        <taxon>Pezizomycotina</taxon>
        <taxon>Dothideomycetes</taxon>
        <taxon>Dothideomycetes incertae sedis</taxon>
        <taxon>Botryosphaeriales</taxon>
        <taxon>Saccharataceae</taxon>
        <taxon>Saccharata</taxon>
    </lineage>
</organism>
<dbReference type="GO" id="GO:0006396">
    <property type="term" value="P:RNA processing"/>
    <property type="evidence" value="ECO:0007669"/>
    <property type="project" value="InterPro"/>
</dbReference>
<dbReference type="InterPro" id="IPR000504">
    <property type="entry name" value="RRM_dom"/>
</dbReference>
<evidence type="ECO:0000313" key="7">
    <source>
        <dbReference type="Proteomes" id="UP000799776"/>
    </source>
</evidence>
<dbReference type="Gene3D" id="3.30.70.330">
    <property type="match status" value="4"/>
</dbReference>
<dbReference type="OrthoDB" id="360390at2759"/>
<evidence type="ECO:0000256" key="3">
    <source>
        <dbReference type="PROSITE-ProRule" id="PRU00176"/>
    </source>
</evidence>
<dbReference type="InterPro" id="IPR035979">
    <property type="entry name" value="RBD_domain_sf"/>
</dbReference>
<protein>
    <recommendedName>
        <fullName evidence="5">RRM domain-containing protein</fullName>
    </recommendedName>
</protein>
<name>A0A9P4I5G7_9PEZI</name>
<dbReference type="SUPFAM" id="SSF48452">
    <property type="entry name" value="TPR-like"/>
    <property type="match status" value="1"/>
</dbReference>
<feature type="compositionally biased region" description="Basic and acidic residues" evidence="4">
    <location>
        <begin position="1177"/>
        <end position="1187"/>
    </location>
</feature>
<gene>
    <name evidence="6" type="ORF">K490DRAFT_32621</name>
</gene>
<sequence length="1280" mass="143109">MDINSLLSPQDSPSSEQPPNASSPQPSPARRPGRPAKRKSSGLSKQVTADSPPQQHSLLHPATAARNAATYMPPTGLLSPSSAGASQDARPTLSPMSTPNAQAMHRHGSSPGMDTLADLASMQHHQQAARHSANSMRPSQVYQHAPSVSYNLHNIHRAAPQHPSPRDRPMPDAPEVQRDYTAAALSAEASQEIAGIVAHLKETPYDLPSHMRLVNILHQGFVDHVNPPNDPTVMNDPYSYELLSELLRARHSMESKFPVGEELWVKWLKDEIMLARNSDDRIGVMELCQKAVDDEPSSAVLWRLYADYMLELYQNAHGLQQSDWSEDDKAIAKEVFQWQQILDILESGKARTQWHMNDSSLVWNRWAEVMLEDLNQRPSPQKTQAVREAFDARLSQPHATWSETFSLFSSFISKYYSSEWEQIMDKKNASSQKAKDQYSLREQFEFNLETAAQKGDKEAEREAFSEYLLWEVRLQGPFSFNLVNALYERATLRFPIDQLFWEEWVEFLIEKPSEGRVLPVLESANRHCPWSGNLWSHRVLALEAEGRSFDEIEAVKHSATETGLLDVGGMEELLKVYIAWCGYLRRKAFGPNSTEDDVDIAEVGIQSAEEHVREIGEQRFGRGYTGDPLYRLERIHIKFFTTKGDVPAARECWKGLVPRQENSYDFWYRYYIFEMVAWANHCMKKEGDTDNRRLQAPRAATEILRQGISRVETLDWPEALITMFQNHCEQHETVQEYRLAIIEARKATSLCTKRRAREAAAYQQQTAAVAEVADVTMQDAVAGGITTNGKRKRAESEATDATDVKKIDSQHRDREHNTVFVTNVPPEANETRVRKFFSDCGQVVSVKCVQNEDGRGQTATVEFADAEDAQYAVSRDSKVLDGNIIRVSQGTGCVLFLANYPEEWQGSSTPFLHLFKEHGKVVEVRFPSLAKNTRRRFCYVTMATPQEADAAAAKLNQIALTGARGTLRMSVLKSDPDRKKKRDGAIEDGRQIIIGNLAYEATDEEVRDLVSPLDGFQNFRRPHGVGGSRKAVAFADFDTAAQAAVAQEKLNSHVVHGRALRVSIAEHKGYKPKVTQLADDVDKSKGSEVGDGESYKARSFGLMDVPDTVNNARIIEVVKEIGPYVKVTRVAENNGAIIEMKNLSDVGKAQMRLDGYEMVPGHKVRVGTVGALRRVARKEQSDSDAKPRNHPPAFMPPPPPPRPNRPGQPKTRGRGGFGLGFKRTVPNSDKSADKTDTAGVKKDNNYFKTMFVKAGSSNDGGKKEASAPDGGGEKASEHKT</sequence>
<proteinExistence type="predicted"/>
<feature type="region of interest" description="Disordered" evidence="4">
    <location>
        <begin position="71"/>
        <end position="115"/>
    </location>
</feature>
<keyword evidence="1" id="KW-0677">Repeat</keyword>
<feature type="region of interest" description="Disordered" evidence="4">
    <location>
        <begin position="1"/>
        <end position="58"/>
    </location>
</feature>
<comment type="caution">
    <text evidence="6">The sequence shown here is derived from an EMBL/GenBank/DDBJ whole genome shotgun (WGS) entry which is preliminary data.</text>
</comment>
<feature type="domain" description="RRM" evidence="5">
    <location>
        <begin position="893"/>
        <end position="974"/>
    </location>
</feature>
<reference evidence="6" key="1">
    <citation type="journal article" date="2020" name="Stud. Mycol.">
        <title>101 Dothideomycetes genomes: a test case for predicting lifestyles and emergence of pathogens.</title>
        <authorList>
            <person name="Haridas S."/>
            <person name="Albert R."/>
            <person name="Binder M."/>
            <person name="Bloem J."/>
            <person name="Labutti K."/>
            <person name="Salamov A."/>
            <person name="Andreopoulos B."/>
            <person name="Baker S."/>
            <person name="Barry K."/>
            <person name="Bills G."/>
            <person name="Bluhm B."/>
            <person name="Cannon C."/>
            <person name="Castanera R."/>
            <person name="Culley D."/>
            <person name="Daum C."/>
            <person name="Ezra D."/>
            <person name="Gonzalez J."/>
            <person name="Henrissat B."/>
            <person name="Kuo A."/>
            <person name="Liang C."/>
            <person name="Lipzen A."/>
            <person name="Lutzoni F."/>
            <person name="Magnuson J."/>
            <person name="Mondo S."/>
            <person name="Nolan M."/>
            <person name="Ohm R."/>
            <person name="Pangilinan J."/>
            <person name="Park H.-J."/>
            <person name="Ramirez L."/>
            <person name="Alfaro M."/>
            <person name="Sun H."/>
            <person name="Tritt A."/>
            <person name="Yoshinaga Y."/>
            <person name="Zwiers L.-H."/>
            <person name="Turgeon B."/>
            <person name="Goodwin S."/>
            <person name="Spatafora J."/>
            <person name="Crous P."/>
            <person name="Grigoriev I."/>
        </authorList>
    </citation>
    <scope>NUCLEOTIDE SEQUENCE</scope>
    <source>
        <strain evidence="6">CBS 121410</strain>
    </source>
</reference>
<dbReference type="FunFam" id="1.25.40.10:FF:000632">
    <property type="entry name" value="Pre-mRNA splicing factor (Prp24), putative"/>
    <property type="match status" value="1"/>
</dbReference>
<dbReference type="SUPFAM" id="SSF54928">
    <property type="entry name" value="RNA-binding domain, RBD"/>
    <property type="match status" value="3"/>
</dbReference>
<feature type="compositionally biased region" description="Pro residues" evidence="4">
    <location>
        <begin position="1193"/>
        <end position="1206"/>
    </location>
</feature>
<dbReference type="Proteomes" id="UP000799776">
    <property type="component" value="Unassembled WGS sequence"/>
</dbReference>
<dbReference type="Gene3D" id="1.25.40.10">
    <property type="entry name" value="Tetratricopeptide repeat domain"/>
    <property type="match status" value="2"/>
</dbReference>
<dbReference type="PANTHER" id="PTHR48025">
    <property type="entry name" value="OS02G0815200 PROTEIN"/>
    <property type="match status" value="1"/>
</dbReference>
<dbReference type="InterPro" id="IPR050502">
    <property type="entry name" value="Euk_RNA-bind_prot"/>
</dbReference>
<dbReference type="GO" id="GO:0003729">
    <property type="term" value="F:mRNA binding"/>
    <property type="evidence" value="ECO:0007669"/>
    <property type="project" value="TreeGrafter"/>
</dbReference>
<evidence type="ECO:0000256" key="1">
    <source>
        <dbReference type="ARBA" id="ARBA00022737"/>
    </source>
</evidence>
<dbReference type="PROSITE" id="PS50102">
    <property type="entry name" value="RRM"/>
    <property type="match status" value="3"/>
</dbReference>
<dbReference type="InterPro" id="IPR011990">
    <property type="entry name" value="TPR-like_helical_dom_sf"/>
</dbReference>
<dbReference type="PANTHER" id="PTHR48025:SF1">
    <property type="entry name" value="RRM DOMAIN-CONTAINING PROTEIN"/>
    <property type="match status" value="1"/>
</dbReference>
<dbReference type="InterPro" id="IPR012677">
    <property type="entry name" value="Nucleotide-bd_a/b_plait_sf"/>
</dbReference>
<feature type="region of interest" description="Disordered" evidence="4">
    <location>
        <begin position="1172"/>
        <end position="1280"/>
    </location>
</feature>
<dbReference type="InterPro" id="IPR003107">
    <property type="entry name" value="HAT"/>
</dbReference>
<dbReference type="SMART" id="SM00386">
    <property type="entry name" value="HAT"/>
    <property type="match status" value="3"/>
</dbReference>
<keyword evidence="7" id="KW-1185">Reference proteome</keyword>
<feature type="domain" description="RRM" evidence="5">
    <location>
        <begin position="817"/>
        <end position="892"/>
    </location>
</feature>